<evidence type="ECO:0000256" key="2">
    <source>
        <dbReference type="SAM" id="MobiDB-lite"/>
    </source>
</evidence>
<dbReference type="EMBL" id="MN738970">
    <property type="protein sequence ID" value="QHT33641.1"/>
    <property type="molecule type" value="Genomic_DNA"/>
</dbReference>
<evidence type="ECO:0000256" key="1">
    <source>
        <dbReference type="SAM" id="Coils"/>
    </source>
</evidence>
<dbReference type="AlphaFoldDB" id="A0A6C0EY60"/>
<name>A0A6C0EY60_9ZZZZ</name>
<feature type="compositionally biased region" description="Low complexity" evidence="2">
    <location>
        <begin position="99"/>
        <end position="110"/>
    </location>
</feature>
<organism evidence="3">
    <name type="scientific">viral metagenome</name>
    <dbReference type="NCBI Taxonomy" id="1070528"/>
    <lineage>
        <taxon>unclassified sequences</taxon>
        <taxon>metagenomes</taxon>
        <taxon>organismal metagenomes</taxon>
    </lineage>
</organism>
<feature type="region of interest" description="Disordered" evidence="2">
    <location>
        <begin position="91"/>
        <end position="121"/>
    </location>
</feature>
<feature type="region of interest" description="Disordered" evidence="2">
    <location>
        <begin position="324"/>
        <end position="345"/>
    </location>
</feature>
<feature type="coiled-coil region" evidence="1">
    <location>
        <begin position="392"/>
        <end position="422"/>
    </location>
</feature>
<proteinExistence type="predicted"/>
<reference evidence="3" key="1">
    <citation type="journal article" date="2020" name="Nature">
        <title>Giant virus diversity and host interactions through global metagenomics.</title>
        <authorList>
            <person name="Schulz F."/>
            <person name="Roux S."/>
            <person name="Paez-Espino D."/>
            <person name="Jungbluth S."/>
            <person name="Walsh D.A."/>
            <person name="Denef V.J."/>
            <person name="McMahon K.D."/>
            <person name="Konstantinidis K.T."/>
            <person name="Eloe-Fadrosh E.A."/>
            <person name="Kyrpides N.C."/>
            <person name="Woyke T."/>
        </authorList>
    </citation>
    <scope>NUCLEOTIDE SEQUENCE</scope>
    <source>
        <strain evidence="3">GVMAG-M-3300009161-36</strain>
    </source>
</reference>
<sequence length="440" mass="50763">MSFTDFIKTDNKSIIWGLLQEGGIFNDIPNNRFENVKQLFEASILSMKPEFDIFFDKNDEGDEDYDKKASDMIINSNKGVIKKMITELGKFKNRPPQPQSQSQSQSQPHHQPLPPRMQSESSINMDPQRVSLASSSSMGKKPKIEEIYRADDLQKHRMSEIEVRLKEKQEEMDTMLNTKKPEHIDFSDNKLNDNKLASDEMERLIAHALSSRQQELEHLTMNKTLDKSKNAEEWISGSNDPVANALNASIAIKRSQDIKRPREQNQTLVSTPVSPVLAQKKNVSFNERDNSEFVYNTDLQDKDSGNGNDNTVTSQPLSFLSKLKRKPIPTNDNNDNNDNTSNIHPSMQIPLDNFMTEYNNRDSIDDDDDDSSSGMHLFINEKTRDIREARDYDKLDERINKIQNDMENIKNTQEKILELLKLQHQQKLLPIEDLNYEIMN</sequence>
<evidence type="ECO:0000313" key="3">
    <source>
        <dbReference type="EMBL" id="QHT33641.1"/>
    </source>
</evidence>
<accession>A0A6C0EY60</accession>
<keyword evidence="1" id="KW-0175">Coiled coil</keyword>
<protein>
    <submittedName>
        <fullName evidence="3">Uncharacterized protein</fullName>
    </submittedName>
</protein>